<sequence length="200" mass="22093">MKNTQFFLLIASIVALSNAQLENNMKALQNMALPTLIPLPNLSSLSKNFQALSGFLPNQQQSNPNFQFQQPNEAVRSKEKIACTCGVFLSGQFKKGSQQPPIGNAVLLQELSDSLVCGPIGEKQCVNKCLESIVRHLPNSGPMICGSIDRDCYKERAYLFIKNCNDQWVNSNLSAGREYCCKDGLQYKCPSGLAQLTQQQ</sequence>
<comment type="caution">
    <text evidence="3">The sequence shown here is derived from an EMBL/GenBank/DDBJ whole genome shotgun (WGS) entry which is preliminary data.</text>
</comment>
<keyword evidence="1" id="KW-0732">Signal</keyword>
<dbReference type="Proteomes" id="UP001372834">
    <property type="component" value="Unassembled WGS sequence"/>
</dbReference>
<dbReference type="Proteomes" id="UP001359485">
    <property type="component" value="Unassembled WGS sequence"/>
</dbReference>
<evidence type="ECO:0000313" key="3">
    <source>
        <dbReference type="EMBL" id="KAK6644570.1"/>
    </source>
</evidence>
<proteinExistence type="predicted"/>
<organism evidence="3 5">
    <name type="scientific">Polyplax serrata</name>
    <name type="common">Common mouse louse</name>
    <dbReference type="NCBI Taxonomy" id="468196"/>
    <lineage>
        <taxon>Eukaryota</taxon>
        <taxon>Metazoa</taxon>
        <taxon>Ecdysozoa</taxon>
        <taxon>Arthropoda</taxon>
        <taxon>Hexapoda</taxon>
        <taxon>Insecta</taxon>
        <taxon>Pterygota</taxon>
        <taxon>Neoptera</taxon>
        <taxon>Paraneoptera</taxon>
        <taxon>Psocodea</taxon>
        <taxon>Troctomorpha</taxon>
        <taxon>Phthiraptera</taxon>
        <taxon>Anoplura</taxon>
        <taxon>Polyplacidae</taxon>
        <taxon>Polyplax</taxon>
    </lineage>
</organism>
<keyword evidence="4" id="KW-1185">Reference proteome</keyword>
<evidence type="ECO:0000313" key="2">
    <source>
        <dbReference type="EMBL" id="KAK6633271.1"/>
    </source>
</evidence>
<gene>
    <name evidence="3" type="ORF">RUM43_000837</name>
    <name evidence="2" type="ORF">RUM44_003872</name>
</gene>
<dbReference type="EMBL" id="JAWJWE010000001">
    <property type="protein sequence ID" value="KAK6644570.1"/>
    <property type="molecule type" value="Genomic_DNA"/>
</dbReference>
<name>A0AAN8SHS5_POLSC</name>
<evidence type="ECO:0008006" key="6">
    <source>
        <dbReference type="Google" id="ProtNLM"/>
    </source>
</evidence>
<evidence type="ECO:0000256" key="1">
    <source>
        <dbReference type="SAM" id="SignalP"/>
    </source>
</evidence>
<evidence type="ECO:0000313" key="4">
    <source>
        <dbReference type="Proteomes" id="UP001359485"/>
    </source>
</evidence>
<accession>A0AAN8SHS5</accession>
<evidence type="ECO:0000313" key="5">
    <source>
        <dbReference type="Proteomes" id="UP001372834"/>
    </source>
</evidence>
<dbReference type="AlphaFoldDB" id="A0AAN8SHS5"/>
<protein>
    <recommendedName>
        <fullName evidence="6">Follicle cell protein 3C-1</fullName>
    </recommendedName>
</protein>
<dbReference type="EMBL" id="JAWJWF010000004">
    <property type="protein sequence ID" value="KAK6633271.1"/>
    <property type="molecule type" value="Genomic_DNA"/>
</dbReference>
<feature type="chain" id="PRO_5043025856" description="Follicle cell protein 3C-1" evidence="1">
    <location>
        <begin position="20"/>
        <end position="200"/>
    </location>
</feature>
<feature type="signal peptide" evidence="1">
    <location>
        <begin position="1"/>
        <end position="19"/>
    </location>
</feature>
<reference evidence="3 5" key="1">
    <citation type="submission" date="2023-10" db="EMBL/GenBank/DDBJ databases">
        <title>Genomes of two closely related lineages of the louse Polyplax serrata with different host specificities.</title>
        <authorList>
            <person name="Martinu J."/>
            <person name="Tarabai H."/>
            <person name="Stefka J."/>
            <person name="Hypsa V."/>
        </authorList>
    </citation>
    <scope>NUCLEOTIDE SEQUENCE [LARGE SCALE GENOMIC DNA]</scope>
    <source>
        <strain evidence="2">98ZLc_SE</strain>
        <strain evidence="3">HR10_N</strain>
    </source>
</reference>